<dbReference type="Proteomes" id="UP000274315">
    <property type="component" value="Unassembled WGS sequence"/>
</dbReference>
<sequence length="547" mass="60684">MLRMLCCGFSRWRLRDRLITPFAIDQTTQAQRVGVLQRRWRLAVRQVLIAHGAQEAVDGEGAHRGTTCVRGCRVWATVNHGLADLDTGRVAVEQNAPDFLFENRLQPVVLAQVRRLADHRRSQLTTQGLQRVFQLRIVSDFDQQRGRAEDFLLQQLITVQQQAHVSLEQLRLRLLAFLRLAGQMRHARMRQQMFHALAITAQATRVEHGLRSLTAHLFGQLLNECRERRGAQADDHAGVGTELTGTHDHRAGKLLGHGFTTCLQGAWQQHDRIDTGHLGKHRNGLWTLGSHFAQRVATVQRAGETNRLDGRVLDQAFTDAVAEDHVEHAFGHLRTLGSANDCAGHQIGSRHVTAVRLEYYRATGGQCCCGITARSGKRQREVACPKHSNRAHADAVLAQVDAWQRLAIRQRQVDTCTDEITAAQDLGKQTHLAAGAPALTLNTRLGQSGFLADDGDEVIAKPVEFISNGVEEIRATGRAQLTKFRECSLGSHCRGVDFAVGGLMKAVRQLFTRGGIQAFLQALAQSAAAASDEVLAENVRHRYLLLF</sequence>
<comment type="caution">
    <text evidence="1">The sequence shown here is derived from an EMBL/GenBank/DDBJ whole genome shotgun (WGS) entry which is preliminary data.</text>
</comment>
<organism evidence="1 2">
    <name type="scientific">Pseudomonas syringae pv. aptata</name>
    <dbReference type="NCBI Taxonomy" id="83167"/>
    <lineage>
        <taxon>Bacteria</taxon>
        <taxon>Pseudomonadati</taxon>
        <taxon>Pseudomonadota</taxon>
        <taxon>Gammaproteobacteria</taxon>
        <taxon>Pseudomonadales</taxon>
        <taxon>Pseudomonadaceae</taxon>
        <taxon>Pseudomonas</taxon>
        <taxon>Pseudomonas syringae</taxon>
    </lineage>
</organism>
<protein>
    <submittedName>
        <fullName evidence="1">Uncharacterized protein</fullName>
    </submittedName>
</protein>
<proteinExistence type="predicted"/>
<name>A0A3M5WNN5_PSEAP</name>
<reference evidence="1 2" key="1">
    <citation type="submission" date="2018-08" db="EMBL/GenBank/DDBJ databases">
        <title>Recombination of ecologically and evolutionarily significant loci maintains genetic cohesion in the Pseudomonas syringae species complex.</title>
        <authorList>
            <person name="Dillon M."/>
            <person name="Thakur S."/>
            <person name="Almeida R.N.D."/>
            <person name="Weir B.S."/>
            <person name="Guttman D.S."/>
        </authorList>
    </citation>
    <scope>NUCLEOTIDE SEQUENCE [LARGE SCALE GENOMIC DNA]</scope>
    <source>
        <strain evidence="1 2">ICMP 11935</strain>
    </source>
</reference>
<evidence type="ECO:0000313" key="1">
    <source>
        <dbReference type="EMBL" id="RMU71213.1"/>
    </source>
</evidence>
<dbReference type="AlphaFoldDB" id="A0A3M5WNN5"/>
<dbReference type="EMBL" id="RBUF01000506">
    <property type="protein sequence ID" value="RMU71213.1"/>
    <property type="molecule type" value="Genomic_DNA"/>
</dbReference>
<evidence type="ECO:0000313" key="2">
    <source>
        <dbReference type="Proteomes" id="UP000274315"/>
    </source>
</evidence>
<accession>A0A3M5WNN5</accession>
<gene>
    <name evidence="1" type="ORF">ALP24_05645</name>
</gene>